<evidence type="ECO:0000313" key="2">
    <source>
        <dbReference type="EMBL" id="MEO3684631.1"/>
    </source>
</evidence>
<gene>
    <name evidence="2" type="ORF">ABHN84_20415</name>
</gene>
<comment type="caution">
    <text evidence="2">The sequence shown here is derived from an EMBL/GenBank/DDBJ whole genome shotgun (WGS) entry which is preliminary data.</text>
</comment>
<reference evidence="2 3" key="1">
    <citation type="submission" date="2024-05" db="EMBL/GenBank/DDBJ databases">
        <title>Genome sequencing of Marine Estuary Bacteria, Shewanella vesiculosa and S. baltica, and Pseudomonas syringae.</title>
        <authorList>
            <person name="Gurung A."/>
            <person name="Maclea K.S."/>
        </authorList>
    </citation>
    <scope>NUCLEOTIDE SEQUENCE [LARGE SCALE GENOMIC DNA]</scope>
    <source>
        <strain evidence="2 3">1A</strain>
    </source>
</reference>
<dbReference type="EMBL" id="JBDPZN010000020">
    <property type="protein sequence ID" value="MEO3684631.1"/>
    <property type="molecule type" value="Genomic_DNA"/>
</dbReference>
<keyword evidence="3" id="KW-1185">Reference proteome</keyword>
<dbReference type="PROSITE" id="PS51257">
    <property type="entry name" value="PROKAR_LIPOPROTEIN"/>
    <property type="match status" value="1"/>
</dbReference>
<protein>
    <recommendedName>
        <fullName evidence="4">LPP20 lipoprotein</fullName>
    </recommendedName>
</protein>
<name>A0ABV0FXH2_9GAMM</name>
<evidence type="ECO:0000313" key="3">
    <source>
        <dbReference type="Proteomes" id="UP001477278"/>
    </source>
</evidence>
<dbReference type="Proteomes" id="UP001477278">
    <property type="component" value="Unassembled WGS sequence"/>
</dbReference>
<accession>A0ABV0FXH2</accession>
<keyword evidence="1" id="KW-0175">Coiled coil</keyword>
<sequence>MNKLSLLFIGLLLAGCATDPVEQYVEHQETLKEKAVDNANAQLASVPDWYLNPPKNDDLGIMGVGAASSKDMNHALKKARLQAEFELAKNYRQELSGSERVYERENGMGTLVQTSQFLIDKLVDSVPIVGYDMVDQKIQVLPDGRFQAYSLLKLPYDEFNKVLQSIKLDSQDARELEAFNDLERRLEAKRNRKADEAKRDHERKMELMQQQQMVLSDKPKTIVKPVEQPKPETVKSTVKSTFLDMVN</sequence>
<proteinExistence type="predicted"/>
<evidence type="ECO:0000256" key="1">
    <source>
        <dbReference type="SAM" id="Coils"/>
    </source>
</evidence>
<organism evidence="2 3">
    <name type="scientific">Shewanella vesiculosa</name>
    <dbReference type="NCBI Taxonomy" id="518738"/>
    <lineage>
        <taxon>Bacteria</taxon>
        <taxon>Pseudomonadati</taxon>
        <taxon>Pseudomonadota</taxon>
        <taxon>Gammaproteobacteria</taxon>
        <taxon>Alteromonadales</taxon>
        <taxon>Shewanellaceae</taxon>
        <taxon>Shewanella</taxon>
    </lineage>
</organism>
<dbReference type="RefSeq" id="WP_182742719.1">
    <property type="nucleotide sequence ID" value="NZ_JBDPZN010000020.1"/>
</dbReference>
<feature type="coiled-coil region" evidence="1">
    <location>
        <begin position="179"/>
        <end position="211"/>
    </location>
</feature>
<evidence type="ECO:0008006" key="4">
    <source>
        <dbReference type="Google" id="ProtNLM"/>
    </source>
</evidence>